<organism evidence="3 4">
    <name type="scientific">Aspergillus pseudodeflectus</name>
    <dbReference type="NCBI Taxonomy" id="176178"/>
    <lineage>
        <taxon>Eukaryota</taxon>
        <taxon>Fungi</taxon>
        <taxon>Dikarya</taxon>
        <taxon>Ascomycota</taxon>
        <taxon>Pezizomycotina</taxon>
        <taxon>Eurotiomycetes</taxon>
        <taxon>Eurotiomycetidae</taxon>
        <taxon>Eurotiales</taxon>
        <taxon>Aspergillaceae</taxon>
        <taxon>Aspergillus</taxon>
        <taxon>Aspergillus subgen. Nidulantes</taxon>
    </lineage>
</organism>
<name>A0ABR4KA16_9EURO</name>
<keyword evidence="4" id="KW-1185">Reference proteome</keyword>
<feature type="transmembrane region" description="Helical" evidence="2">
    <location>
        <begin position="49"/>
        <end position="69"/>
    </location>
</feature>
<comment type="caution">
    <text evidence="3">The sequence shown here is derived from an EMBL/GenBank/DDBJ whole genome shotgun (WGS) entry which is preliminary data.</text>
</comment>
<keyword evidence="2" id="KW-0812">Transmembrane</keyword>
<dbReference type="EMBL" id="JBFXLR010000025">
    <property type="protein sequence ID" value="KAL2848654.1"/>
    <property type="molecule type" value="Genomic_DNA"/>
</dbReference>
<feature type="region of interest" description="Disordered" evidence="1">
    <location>
        <begin position="1"/>
        <end position="22"/>
    </location>
</feature>
<keyword evidence="2" id="KW-0472">Membrane</keyword>
<evidence type="ECO:0000256" key="2">
    <source>
        <dbReference type="SAM" id="Phobius"/>
    </source>
</evidence>
<evidence type="ECO:0000256" key="1">
    <source>
        <dbReference type="SAM" id="MobiDB-lite"/>
    </source>
</evidence>
<dbReference type="RefSeq" id="XP_070898338.1">
    <property type="nucleotide sequence ID" value="XM_071040347.1"/>
</dbReference>
<reference evidence="3 4" key="1">
    <citation type="submission" date="2024-07" db="EMBL/GenBank/DDBJ databases">
        <title>Section-level genome sequencing and comparative genomics of Aspergillus sections Usti and Cavernicolus.</title>
        <authorList>
            <consortium name="Lawrence Berkeley National Laboratory"/>
            <person name="Nybo J.L."/>
            <person name="Vesth T.C."/>
            <person name="Theobald S."/>
            <person name="Frisvad J.C."/>
            <person name="Larsen T.O."/>
            <person name="Kjaerboelling I."/>
            <person name="Rothschild-Mancinelli K."/>
            <person name="Lyhne E.K."/>
            <person name="Kogle M.E."/>
            <person name="Barry K."/>
            <person name="Clum A."/>
            <person name="Na H."/>
            <person name="Ledsgaard L."/>
            <person name="Lin J."/>
            <person name="Lipzen A."/>
            <person name="Kuo A."/>
            <person name="Riley R."/>
            <person name="Mondo S."/>
            <person name="LaButti K."/>
            <person name="Haridas S."/>
            <person name="Pangalinan J."/>
            <person name="Salamov A.A."/>
            <person name="Simmons B.A."/>
            <person name="Magnuson J.K."/>
            <person name="Chen J."/>
            <person name="Drula E."/>
            <person name="Henrissat B."/>
            <person name="Wiebenga A."/>
            <person name="Lubbers R.J."/>
            <person name="Gomes A.C."/>
            <person name="Macurrencykelacurrency M.R."/>
            <person name="Stajich J."/>
            <person name="Grigoriev I.V."/>
            <person name="Mortensen U.H."/>
            <person name="De vries R.P."/>
            <person name="Baker S.E."/>
            <person name="Andersen M.R."/>
        </authorList>
    </citation>
    <scope>NUCLEOTIDE SEQUENCE [LARGE SCALE GENOMIC DNA]</scope>
    <source>
        <strain evidence="3 4">CBS 756.74</strain>
    </source>
</reference>
<sequence length="78" mass="8839">MGGKATGPSEPRGPGSSRETGVPSLNVLESLLESIYTKWHWLFSMRKTCWFKCLIYYVLALLVPTSYTITIREDPGDW</sequence>
<keyword evidence="2" id="KW-1133">Transmembrane helix</keyword>
<accession>A0ABR4KA16</accession>
<proteinExistence type="predicted"/>
<protein>
    <submittedName>
        <fullName evidence="3">Uncharacterized protein</fullName>
    </submittedName>
</protein>
<evidence type="ECO:0000313" key="4">
    <source>
        <dbReference type="Proteomes" id="UP001610444"/>
    </source>
</evidence>
<evidence type="ECO:0000313" key="3">
    <source>
        <dbReference type="EMBL" id="KAL2848654.1"/>
    </source>
</evidence>
<gene>
    <name evidence="3" type="ORF">BJX68DRAFT_238403</name>
</gene>
<dbReference type="GeneID" id="98155511"/>
<dbReference type="Proteomes" id="UP001610444">
    <property type="component" value="Unassembled WGS sequence"/>
</dbReference>